<feature type="transmembrane region" description="Helical" evidence="7">
    <location>
        <begin position="61"/>
        <end position="85"/>
    </location>
</feature>
<dbReference type="RefSeq" id="WP_324179635.1">
    <property type="nucleotide sequence ID" value="NZ_BAABAW010000021.1"/>
</dbReference>
<evidence type="ECO:0000256" key="1">
    <source>
        <dbReference type="ARBA" id="ARBA00004651"/>
    </source>
</evidence>
<gene>
    <name evidence="9" type="ORF">U6A24_09040</name>
</gene>
<evidence type="ECO:0000313" key="9">
    <source>
        <dbReference type="EMBL" id="MEB3345603.1"/>
    </source>
</evidence>
<accession>A0ABU5ZV70</accession>
<dbReference type="Proteomes" id="UP001327027">
    <property type="component" value="Unassembled WGS sequence"/>
</dbReference>
<proteinExistence type="inferred from homology"/>
<evidence type="ECO:0000256" key="7">
    <source>
        <dbReference type="SAM" id="Phobius"/>
    </source>
</evidence>
<evidence type="ECO:0000256" key="3">
    <source>
        <dbReference type="ARBA" id="ARBA00022692"/>
    </source>
</evidence>
<feature type="transmembrane region" description="Helical" evidence="7">
    <location>
        <begin position="97"/>
        <end position="122"/>
    </location>
</feature>
<evidence type="ECO:0000256" key="2">
    <source>
        <dbReference type="ARBA" id="ARBA00022475"/>
    </source>
</evidence>
<feature type="domain" description="MotA/TolQ/ExbB proton channel" evidence="8">
    <location>
        <begin position="56"/>
        <end position="131"/>
    </location>
</feature>
<keyword evidence="2" id="KW-1003">Cell membrane</keyword>
<organism evidence="9 10">
    <name type="scientific">Aquimarina gracilis</name>
    <dbReference type="NCBI Taxonomy" id="874422"/>
    <lineage>
        <taxon>Bacteria</taxon>
        <taxon>Pseudomonadati</taxon>
        <taxon>Bacteroidota</taxon>
        <taxon>Flavobacteriia</taxon>
        <taxon>Flavobacteriales</taxon>
        <taxon>Flavobacteriaceae</taxon>
        <taxon>Aquimarina</taxon>
    </lineage>
</organism>
<evidence type="ECO:0000313" key="10">
    <source>
        <dbReference type="Proteomes" id="UP001327027"/>
    </source>
</evidence>
<keyword evidence="6" id="KW-0813">Transport</keyword>
<dbReference type="EMBL" id="JAYKLX010000004">
    <property type="protein sequence ID" value="MEB3345603.1"/>
    <property type="molecule type" value="Genomic_DNA"/>
</dbReference>
<keyword evidence="5 7" id="KW-0472">Membrane</keyword>
<comment type="caution">
    <text evidence="9">The sequence shown here is derived from an EMBL/GenBank/DDBJ whole genome shotgun (WGS) entry which is preliminary data.</text>
</comment>
<evidence type="ECO:0000256" key="6">
    <source>
        <dbReference type="RuleBase" id="RU004057"/>
    </source>
</evidence>
<dbReference type="Pfam" id="PF01618">
    <property type="entry name" value="MotA_ExbB"/>
    <property type="match status" value="1"/>
</dbReference>
<protein>
    <submittedName>
        <fullName evidence="9">MotA/TolQ/ExbB proton channel family protein</fullName>
    </submittedName>
</protein>
<evidence type="ECO:0000259" key="8">
    <source>
        <dbReference type="Pfam" id="PF01618"/>
    </source>
</evidence>
<dbReference type="InterPro" id="IPR002898">
    <property type="entry name" value="MotA_ExbB_proton_chnl"/>
</dbReference>
<keyword evidence="6" id="KW-0653">Protein transport</keyword>
<evidence type="ECO:0000256" key="4">
    <source>
        <dbReference type="ARBA" id="ARBA00022989"/>
    </source>
</evidence>
<keyword evidence="4 7" id="KW-1133">Transmembrane helix</keyword>
<reference evidence="9 10" key="1">
    <citation type="journal article" date="2013" name="Int. J. Syst. Evol. Microbiol.">
        <title>Aquimarina gracilis sp. nov., isolated from the gut microflora of a mussel, Mytilus coruscus, and emended description of Aquimarina spongiae.</title>
        <authorList>
            <person name="Park S.C."/>
            <person name="Choe H.N."/>
            <person name="Baik K.S."/>
            <person name="Seong C.N."/>
        </authorList>
    </citation>
    <scope>NUCLEOTIDE SEQUENCE [LARGE SCALE GENOMIC DNA]</scope>
    <source>
        <strain evidence="9 10">PSC32</strain>
    </source>
</reference>
<comment type="subcellular location">
    <subcellularLocation>
        <location evidence="1">Cell membrane</location>
        <topology evidence="1">Multi-pass membrane protein</topology>
    </subcellularLocation>
    <subcellularLocation>
        <location evidence="6">Membrane</location>
        <topology evidence="6">Multi-pass membrane protein</topology>
    </subcellularLocation>
</comment>
<sequence length="144" mass="16252">MISLIFIQNQNHSFITHIIHLLHDGGLFFMTPILIAFFLVLFLIVKNVLIRLKEKRFSSKYIKLLNSVGLLILVWGIMGQLVGLIEAFDKIEIINEVAVSMLAGGLKISALPTLFGCFVFVVSRIASTVFTWIEKEELNDESTL</sequence>
<comment type="similarity">
    <text evidence="6">Belongs to the exbB/tolQ family.</text>
</comment>
<name>A0ABU5ZV70_9FLAO</name>
<keyword evidence="3 7" id="KW-0812">Transmembrane</keyword>
<evidence type="ECO:0000256" key="5">
    <source>
        <dbReference type="ARBA" id="ARBA00023136"/>
    </source>
</evidence>
<feature type="transmembrane region" description="Helical" evidence="7">
    <location>
        <begin position="27"/>
        <end position="49"/>
    </location>
</feature>
<keyword evidence="10" id="KW-1185">Reference proteome</keyword>